<dbReference type="Pfam" id="PF02826">
    <property type="entry name" value="2-Hacid_dh_C"/>
    <property type="match status" value="1"/>
</dbReference>
<feature type="domain" description="D-isomer specific 2-hydroxyacid dehydrogenase NAD-binding" evidence="11">
    <location>
        <begin position="158"/>
        <end position="336"/>
    </location>
</feature>
<accession>A0A1G7VFE3</accession>
<evidence type="ECO:0000313" key="13">
    <source>
        <dbReference type="Proteomes" id="UP000199045"/>
    </source>
</evidence>
<protein>
    <recommendedName>
        <fullName evidence="8">Glyoxylate/hydroxypyruvate reductase B</fullName>
        <ecNumber evidence="6">1.1.1.79</ecNumber>
        <ecNumber evidence="7">1.1.1.81</ecNumber>
    </recommendedName>
</protein>
<dbReference type="EC" id="1.1.1.81" evidence="7"/>
<gene>
    <name evidence="12" type="ORF">SAMN04488121_10599</name>
</gene>
<comment type="catalytic activity">
    <reaction evidence="2">
        <text>(R)-glycerate + NAD(+) = 3-hydroxypyruvate + NADH + H(+)</text>
        <dbReference type="Rhea" id="RHEA:17905"/>
        <dbReference type="ChEBI" id="CHEBI:15378"/>
        <dbReference type="ChEBI" id="CHEBI:16659"/>
        <dbReference type="ChEBI" id="CHEBI:17180"/>
        <dbReference type="ChEBI" id="CHEBI:57540"/>
        <dbReference type="ChEBI" id="CHEBI:57945"/>
        <dbReference type="EC" id="1.1.1.81"/>
    </reaction>
</comment>
<dbReference type="SUPFAM" id="SSF52283">
    <property type="entry name" value="Formate/glycerate dehydrogenase catalytic domain-like"/>
    <property type="match status" value="1"/>
</dbReference>
<reference evidence="12 13" key="1">
    <citation type="submission" date="2016-10" db="EMBL/GenBank/DDBJ databases">
        <authorList>
            <person name="de Groot N.N."/>
        </authorList>
    </citation>
    <scope>NUCLEOTIDE SEQUENCE [LARGE SCALE GENOMIC DNA]</scope>
    <source>
        <strain evidence="12 13">DSM 527</strain>
    </source>
</reference>
<dbReference type="EC" id="1.1.1.79" evidence="6"/>
<dbReference type="GO" id="GO:0051287">
    <property type="term" value="F:NAD binding"/>
    <property type="evidence" value="ECO:0007669"/>
    <property type="project" value="InterPro"/>
</dbReference>
<comment type="catalytic activity">
    <reaction evidence="4">
        <text>glycolate + NADP(+) = glyoxylate + NADPH + H(+)</text>
        <dbReference type="Rhea" id="RHEA:10992"/>
        <dbReference type="ChEBI" id="CHEBI:15378"/>
        <dbReference type="ChEBI" id="CHEBI:29805"/>
        <dbReference type="ChEBI" id="CHEBI:36655"/>
        <dbReference type="ChEBI" id="CHEBI:57783"/>
        <dbReference type="ChEBI" id="CHEBI:58349"/>
        <dbReference type="EC" id="1.1.1.79"/>
    </reaction>
</comment>
<evidence type="ECO:0000256" key="2">
    <source>
        <dbReference type="ARBA" id="ARBA00051801"/>
    </source>
</evidence>
<dbReference type="FunFam" id="3.40.50.720:FF:000026">
    <property type="entry name" value="Glyoxylate/hydroxypyruvate reductase B"/>
    <property type="match status" value="1"/>
</dbReference>
<evidence type="ECO:0000256" key="1">
    <source>
        <dbReference type="ARBA" id="ARBA00023002"/>
    </source>
</evidence>
<evidence type="ECO:0000256" key="3">
    <source>
        <dbReference type="ARBA" id="ARBA00052239"/>
    </source>
</evidence>
<dbReference type="PROSITE" id="PS00065">
    <property type="entry name" value="D_2_HYDROXYACID_DH_1"/>
    <property type="match status" value="1"/>
</dbReference>
<dbReference type="AlphaFoldDB" id="A0A1G7VFE3"/>
<dbReference type="GO" id="GO:0030267">
    <property type="term" value="F:glyoxylate reductase (NADPH) activity"/>
    <property type="evidence" value="ECO:0007669"/>
    <property type="project" value="UniProtKB-EC"/>
</dbReference>
<evidence type="ECO:0000313" key="12">
    <source>
        <dbReference type="EMBL" id="SDG58536.1"/>
    </source>
</evidence>
<evidence type="ECO:0000256" key="4">
    <source>
        <dbReference type="ARBA" id="ARBA00052769"/>
    </source>
</evidence>
<dbReference type="InterPro" id="IPR036291">
    <property type="entry name" value="NAD(P)-bd_dom_sf"/>
</dbReference>
<dbReference type="SUPFAM" id="SSF51735">
    <property type="entry name" value="NAD(P)-binding Rossmann-fold domains"/>
    <property type="match status" value="1"/>
</dbReference>
<evidence type="ECO:0000259" key="10">
    <source>
        <dbReference type="Pfam" id="PF00389"/>
    </source>
</evidence>
<sequence>MTCVLKWCEGKGDLLLCGTKLRNKFVESIPEIRHLCILLTECKCKPYSDMKVYITRNIPEAGLKLLKDAGLDITVWTESYHQPEEELIKVLQQYDAVLVSGPVKVDRRFLESCRHLKIVSLMSVGYDNVDTEAAKDLGIAVGNTPGVLSGATADTAFLLMLAASRKAFHMHKEIIRGNWNFWDPTANLGLELGGRTLGIVGLGKIGFELAKRCVGAYDMKIIYHNRGRNKEAEKAFGAVRVSFDELLQQSDVVSVHTALTPETKGLFDKAAFSKMKPSSIFINTARGGVHNEEDLIAALENGTIWGAGLDVTNPEPMAADNPLLNMTNVAILPHIGSATVDTRSKMAGIAARNVILALQRRPLEHAVVENVHLT</sequence>
<dbReference type="CDD" id="cd05301">
    <property type="entry name" value="GDH"/>
    <property type="match status" value="1"/>
</dbReference>
<dbReference type="Pfam" id="PF00389">
    <property type="entry name" value="2-Hacid_dh"/>
    <property type="match status" value="1"/>
</dbReference>
<dbReference type="InterPro" id="IPR006140">
    <property type="entry name" value="D-isomer_DH_NAD-bd"/>
</dbReference>
<dbReference type="PANTHER" id="PTHR10996:SF257">
    <property type="entry name" value="GLYOXYLATE REDUCTASE 1"/>
    <property type="match status" value="1"/>
</dbReference>
<comment type="similarity">
    <text evidence="5">Belongs to the D-isomer specific 2-hydroxyacid dehydrogenase family. GhrB subfamily.</text>
</comment>
<dbReference type="EMBL" id="FNBN01000005">
    <property type="protein sequence ID" value="SDG58536.1"/>
    <property type="molecule type" value="Genomic_DNA"/>
</dbReference>
<comment type="catalytic activity">
    <reaction evidence="3">
        <text>(R)-glycerate + NADP(+) = 3-hydroxypyruvate + NADPH + H(+)</text>
        <dbReference type="Rhea" id="RHEA:18657"/>
        <dbReference type="ChEBI" id="CHEBI:15378"/>
        <dbReference type="ChEBI" id="CHEBI:16659"/>
        <dbReference type="ChEBI" id="CHEBI:17180"/>
        <dbReference type="ChEBI" id="CHEBI:57783"/>
        <dbReference type="ChEBI" id="CHEBI:58349"/>
        <dbReference type="EC" id="1.1.1.81"/>
    </reaction>
</comment>
<evidence type="ECO:0000256" key="9">
    <source>
        <dbReference type="RuleBase" id="RU003719"/>
    </source>
</evidence>
<evidence type="ECO:0000256" key="8">
    <source>
        <dbReference type="ARBA" id="ARBA00073362"/>
    </source>
</evidence>
<evidence type="ECO:0000259" key="11">
    <source>
        <dbReference type="Pfam" id="PF02826"/>
    </source>
</evidence>
<keyword evidence="1 9" id="KW-0560">Oxidoreductase</keyword>
<dbReference type="GO" id="GO:0016618">
    <property type="term" value="F:hydroxypyruvate reductase [NAD(P)H] activity"/>
    <property type="evidence" value="ECO:0007669"/>
    <property type="project" value="UniProtKB-EC"/>
</dbReference>
<evidence type="ECO:0000256" key="6">
    <source>
        <dbReference type="ARBA" id="ARBA00066661"/>
    </source>
</evidence>
<dbReference type="Proteomes" id="UP000199045">
    <property type="component" value="Unassembled WGS sequence"/>
</dbReference>
<name>A0A1G7VFE3_CHIFI</name>
<proteinExistence type="inferred from homology"/>
<dbReference type="PANTHER" id="PTHR10996">
    <property type="entry name" value="2-HYDROXYACID DEHYDROGENASE-RELATED"/>
    <property type="match status" value="1"/>
</dbReference>
<evidence type="ECO:0000256" key="5">
    <source>
        <dbReference type="ARBA" id="ARBA00061278"/>
    </source>
</evidence>
<organism evidence="12 13">
    <name type="scientific">Chitinophaga filiformis</name>
    <name type="common">Myxococcus filiformis</name>
    <name type="synonym">Flexibacter filiformis</name>
    <dbReference type="NCBI Taxonomy" id="104663"/>
    <lineage>
        <taxon>Bacteria</taxon>
        <taxon>Pseudomonadati</taxon>
        <taxon>Bacteroidota</taxon>
        <taxon>Chitinophagia</taxon>
        <taxon>Chitinophagales</taxon>
        <taxon>Chitinophagaceae</taxon>
        <taxon>Chitinophaga</taxon>
    </lineage>
</organism>
<dbReference type="InterPro" id="IPR029752">
    <property type="entry name" value="D-isomer_DH_CS1"/>
</dbReference>
<dbReference type="Gene3D" id="3.40.50.720">
    <property type="entry name" value="NAD(P)-binding Rossmann-like Domain"/>
    <property type="match status" value="2"/>
</dbReference>
<dbReference type="GO" id="GO:0005829">
    <property type="term" value="C:cytosol"/>
    <property type="evidence" value="ECO:0007669"/>
    <property type="project" value="TreeGrafter"/>
</dbReference>
<dbReference type="InterPro" id="IPR050223">
    <property type="entry name" value="D-isomer_2-hydroxyacid_DH"/>
</dbReference>
<evidence type="ECO:0000256" key="7">
    <source>
        <dbReference type="ARBA" id="ARBA00066674"/>
    </source>
</evidence>
<dbReference type="InterPro" id="IPR006139">
    <property type="entry name" value="D-isomer_2_OHA_DH_cat_dom"/>
</dbReference>
<dbReference type="STRING" id="104663.SAMN04488121_10599"/>
<feature type="domain" description="D-isomer specific 2-hydroxyacid dehydrogenase catalytic" evidence="10">
    <location>
        <begin position="52"/>
        <end position="367"/>
    </location>
</feature>